<organism evidence="1 2">
    <name type="scientific">Paenibacillus sediminis</name>
    <dbReference type="NCBI Taxonomy" id="664909"/>
    <lineage>
        <taxon>Bacteria</taxon>
        <taxon>Bacillati</taxon>
        <taxon>Bacillota</taxon>
        <taxon>Bacilli</taxon>
        <taxon>Bacillales</taxon>
        <taxon>Paenibacillaceae</taxon>
        <taxon>Paenibacillus</taxon>
    </lineage>
</organism>
<dbReference type="Proteomes" id="UP001519273">
    <property type="component" value="Unassembled WGS sequence"/>
</dbReference>
<gene>
    <name evidence="1" type="ORF">J2Z20_002165</name>
</gene>
<keyword evidence="2" id="KW-1185">Reference proteome</keyword>
<name>A0ABS4H4H8_9BACL</name>
<accession>A0ABS4H4H8</accession>
<comment type="caution">
    <text evidence="1">The sequence shown here is derived from an EMBL/GenBank/DDBJ whole genome shotgun (WGS) entry which is preliminary data.</text>
</comment>
<evidence type="ECO:0000313" key="2">
    <source>
        <dbReference type="Proteomes" id="UP001519273"/>
    </source>
</evidence>
<evidence type="ECO:0000313" key="1">
    <source>
        <dbReference type="EMBL" id="MBP1937272.1"/>
    </source>
</evidence>
<protein>
    <submittedName>
        <fullName evidence="1">Uncharacterized protein</fullName>
    </submittedName>
</protein>
<proteinExistence type="predicted"/>
<reference evidence="1 2" key="1">
    <citation type="submission" date="2021-03" db="EMBL/GenBank/DDBJ databases">
        <title>Genomic Encyclopedia of Type Strains, Phase IV (KMG-IV): sequencing the most valuable type-strain genomes for metagenomic binning, comparative biology and taxonomic classification.</title>
        <authorList>
            <person name="Goeker M."/>
        </authorList>
    </citation>
    <scope>NUCLEOTIDE SEQUENCE [LARGE SCALE GENOMIC DNA]</scope>
    <source>
        <strain evidence="1 2">DSM 23491</strain>
    </source>
</reference>
<dbReference type="EMBL" id="JAGGKP010000004">
    <property type="protein sequence ID" value="MBP1937272.1"/>
    <property type="molecule type" value="Genomic_DNA"/>
</dbReference>
<sequence>MRELNVFNLIVNESKKSTLYGKSIFTNVQSPAQHALFRTFFAHS</sequence>